<dbReference type="GO" id="GO:0005886">
    <property type="term" value="C:plasma membrane"/>
    <property type="evidence" value="ECO:0007669"/>
    <property type="project" value="UniProtKB-SubCell"/>
</dbReference>
<organism evidence="8">
    <name type="scientific">Caldilineaceae bacterium SB0664_bin_27</name>
    <dbReference type="NCBI Taxonomy" id="2605260"/>
    <lineage>
        <taxon>Bacteria</taxon>
        <taxon>Bacillati</taxon>
        <taxon>Chloroflexota</taxon>
        <taxon>Caldilineae</taxon>
        <taxon>Caldilineales</taxon>
        <taxon>Caldilineaceae</taxon>
    </lineage>
</organism>
<reference evidence="8" key="1">
    <citation type="submission" date="2019-09" db="EMBL/GenBank/DDBJ databases">
        <title>Characterisation of the sponge microbiome using genome-centric metagenomics.</title>
        <authorList>
            <person name="Engelberts J.P."/>
            <person name="Robbins S.J."/>
            <person name="De Goeij J.M."/>
            <person name="Aranda M."/>
            <person name="Bell S.C."/>
            <person name="Webster N.S."/>
        </authorList>
    </citation>
    <scope>NUCLEOTIDE SEQUENCE</scope>
    <source>
        <strain evidence="8">SB0664_bin_27</strain>
    </source>
</reference>
<accession>A0A6B0YRL1</accession>
<dbReference type="InterPro" id="IPR010432">
    <property type="entry name" value="RDD"/>
</dbReference>
<evidence type="ECO:0000256" key="6">
    <source>
        <dbReference type="SAM" id="Phobius"/>
    </source>
</evidence>
<evidence type="ECO:0000313" key="8">
    <source>
        <dbReference type="EMBL" id="MXY92422.1"/>
    </source>
</evidence>
<feature type="transmembrane region" description="Helical" evidence="6">
    <location>
        <begin position="65"/>
        <end position="83"/>
    </location>
</feature>
<evidence type="ECO:0000256" key="2">
    <source>
        <dbReference type="ARBA" id="ARBA00022475"/>
    </source>
</evidence>
<name>A0A6B0YRL1_9CHLR</name>
<evidence type="ECO:0000259" key="7">
    <source>
        <dbReference type="Pfam" id="PF06271"/>
    </source>
</evidence>
<dbReference type="PANTHER" id="PTHR36115:SF4">
    <property type="entry name" value="MEMBRANE PROTEIN"/>
    <property type="match status" value="1"/>
</dbReference>
<feature type="transmembrane region" description="Helical" evidence="6">
    <location>
        <begin position="41"/>
        <end position="59"/>
    </location>
</feature>
<proteinExistence type="predicted"/>
<dbReference type="AlphaFoldDB" id="A0A6B0YRL1"/>
<dbReference type="Pfam" id="PF06271">
    <property type="entry name" value="RDD"/>
    <property type="match status" value="1"/>
</dbReference>
<keyword evidence="2" id="KW-1003">Cell membrane</keyword>
<dbReference type="EMBL" id="VXRG01000032">
    <property type="protein sequence ID" value="MXY92422.1"/>
    <property type="molecule type" value="Genomic_DNA"/>
</dbReference>
<comment type="subcellular location">
    <subcellularLocation>
        <location evidence="1">Cell membrane</location>
        <topology evidence="1">Multi-pass membrane protein</topology>
    </subcellularLocation>
</comment>
<evidence type="ECO:0000256" key="3">
    <source>
        <dbReference type="ARBA" id="ARBA00022692"/>
    </source>
</evidence>
<dbReference type="InterPro" id="IPR051791">
    <property type="entry name" value="Pra-immunoreactive"/>
</dbReference>
<keyword evidence="4 6" id="KW-1133">Transmembrane helix</keyword>
<sequence length="153" mass="16622">MLNACSSCNSALPAGTRWCPICHTNAINPQFGRIASPSRRLGAYILDYLIVGIVALVGFGVGEPAVMSILFLAYSIFALVLFAKGTTPGKKMLGLHVAKENGEKAGFFIMLIREVIGKTISGLLFGLGFLWIILDKESQGWHDKLMSTYVVRK</sequence>
<dbReference type="PANTHER" id="PTHR36115">
    <property type="entry name" value="PROLINE-RICH ANTIGEN HOMOLOG-RELATED"/>
    <property type="match status" value="1"/>
</dbReference>
<evidence type="ECO:0000256" key="4">
    <source>
        <dbReference type="ARBA" id="ARBA00022989"/>
    </source>
</evidence>
<keyword evidence="5 6" id="KW-0472">Membrane</keyword>
<comment type="caution">
    <text evidence="8">The sequence shown here is derived from an EMBL/GenBank/DDBJ whole genome shotgun (WGS) entry which is preliminary data.</text>
</comment>
<keyword evidence="3 6" id="KW-0812">Transmembrane</keyword>
<gene>
    <name evidence="8" type="ORF">F4Y42_03130</name>
</gene>
<protein>
    <recommendedName>
        <fullName evidence="7">RDD domain-containing protein</fullName>
    </recommendedName>
</protein>
<evidence type="ECO:0000256" key="5">
    <source>
        <dbReference type="ARBA" id="ARBA00023136"/>
    </source>
</evidence>
<evidence type="ECO:0000256" key="1">
    <source>
        <dbReference type="ARBA" id="ARBA00004651"/>
    </source>
</evidence>
<feature type="domain" description="RDD" evidence="7">
    <location>
        <begin position="35"/>
        <end position="146"/>
    </location>
</feature>
<feature type="transmembrane region" description="Helical" evidence="6">
    <location>
        <begin position="115"/>
        <end position="134"/>
    </location>
</feature>